<proteinExistence type="predicted"/>
<accession>A0A2S6NNC8</accession>
<comment type="caution">
    <text evidence="1">The sequence shown here is derived from an EMBL/GenBank/DDBJ whole genome shotgun (WGS) entry which is preliminary data.</text>
</comment>
<dbReference type="Proteomes" id="UP000239724">
    <property type="component" value="Unassembled WGS sequence"/>
</dbReference>
<dbReference type="AlphaFoldDB" id="A0A2S6NNC8"/>
<reference evidence="1 2" key="1">
    <citation type="journal article" date="2018" name="Arch. Microbiol.">
        <title>New insights into the metabolic potential of the phototrophic purple bacterium Rhodopila globiformis DSM 161(T) from its draft genome sequence and evidence for a vanadium-dependent nitrogenase.</title>
        <authorList>
            <person name="Imhoff J.F."/>
            <person name="Rahn T."/>
            <person name="Kunzel S."/>
            <person name="Neulinger S.C."/>
        </authorList>
    </citation>
    <scope>NUCLEOTIDE SEQUENCE [LARGE SCALE GENOMIC DNA]</scope>
    <source>
        <strain evidence="1 2">DSM 161</strain>
    </source>
</reference>
<dbReference type="OrthoDB" id="6400324at2"/>
<evidence type="ECO:0000313" key="2">
    <source>
        <dbReference type="Proteomes" id="UP000239724"/>
    </source>
</evidence>
<keyword evidence="2" id="KW-1185">Reference proteome</keyword>
<gene>
    <name evidence="1" type="ORF">CCS01_02085</name>
</gene>
<dbReference type="EMBL" id="NHRY01000038">
    <property type="protein sequence ID" value="PPQ38656.1"/>
    <property type="molecule type" value="Genomic_DNA"/>
</dbReference>
<name>A0A2S6NNC8_RHOGL</name>
<organism evidence="1 2">
    <name type="scientific">Rhodopila globiformis</name>
    <name type="common">Rhodopseudomonas globiformis</name>
    <dbReference type="NCBI Taxonomy" id="1071"/>
    <lineage>
        <taxon>Bacteria</taxon>
        <taxon>Pseudomonadati</taxon>
        <taxon>Pseudomonadota</taxon>
        <taxon>Alphaproteobacteria</taxon>
        <taxon>Acetobacterales</taxon>
        <taxon>Acetobacteraceae</taxon>
        <taxon>Rhodopila</taxon>
    </lineage>
</organism>
<protein>
    <submittedName>
        <fullName evidence="1">Uncharacterized protein</fullName>
    </submittedName>
</protein>
<evidence type="ECO:0000313" key="1">
    <source>
        <dbReference type="EMBL" id="PPQ38656.1"/>
    </source>
</evidence>
<dbReference type="RefSeq" id="WP_104517180.1">
    <property type="nucleotide sequence ID" value="NZ_NHRY01000038.1"/>
</dbReference>
<sequence length="68" mass="7200">MILDGNLLGWIKPCDEGFIGAFLGEGVLANRAAGRPGRAPATQLCATPDEARRWVEQEAAAWTCRSGG</sequence>